<evidence type="ECO:0000256" key="4">
    <source>
        <dbReference type="ARBA" id="ARBA00022989"/>
    </source>
</evidence>
<evidence type="ECO:0000256" key="5">
    <source>
        <dbReference type="ARBA" id="ARBA00023136"/>
    </source>
</evidence>
<dbReference type="GO" id="GO:0022857">
    <property type="term" value="F:transmembrane transporter activity"/>
    <property type="evidence" value="ECO:0007669"/>
    <property type="project" value="InterPro"/>
</dbReference>
<evidence type="ECO:0000256" key="1">
    <source>
        <dbReference type="ARBA" id="ARBA00004651"/>
    </source>
</evidence>
<feature type="transmembrane region" description="Helical" evidence="7">
    <location>
        <begin position="353"/>
        <end position="373"/>
    </location>
</feature>
<feature type="transmembrane region" description="Helical" evidence="7">
    <location>
        <begin position="393"/>
        <end position="418"/>
    </location>
</feature>
<dbReference type="InterPro" id="IPR002293">
    <property type="entry name" value="AA/rel_permease1"/>
</dbReference>
<dbReference type="STRING" id="38301.NX84_01015"/>
<proteinExistence type="predicted"/>
<protein>
    <submittedName>
        <fullName evidence="8">APC family permease</fullName>
    </submittedName>
    <submittedName>
        <fullName evidence="9">Amino-acid permease</fullName>
    </submittedName>
</protein>
<evidence type="ECO:0000313" key="9">
    <source>
        <dbReference type="EMBL" id="SQH98113.1"/>
    </source>
</evidence>
<keyword evidence="2" id="KW-1003">Cell membrane</keyword>
<dbReference type="Proteomes" id="UP000249264">
    <property type="component" value="Chromosome 1"/>
</dbReference>
<dbReference type="AlphaFoldDB" id="A0A2X4R849"/>
<evidence type="ECO:0000313" key="11">
    <source>
        <dbReference type="Proteomes" id="UP000594905"/>
    </source>
</evidence>
<feature type="transmembrane region" description="Helical" evidence="7">
    <location>
        <begin position="213"/>
        <end position="234"/>
    </location>
</feature>
<dbReference type="Pfam" id="PF13520">
    <property type="entry name" value="AA_permease_2"/>
    <property type="match status" value="1"/>
</dbReference>
<dbReference type="EMBL" id="LS483460">
    <property type="protein sequence ID" value="SQH98113.1"/>
    <property type="molecule type" value="Genomic_DNA"/>
</dbReference>
<feature type="transmembrane region" description="Helical" evidence="7">
    <location>
        <begin position="254"/>
        <end position="274"/>
    </location>
</feature>
<keyword evidence="4 7" id="KW-1133">Transmembrane helix</keyword>
<evidence type="ECO:0000256" key="3">
    <source>
        <dbReference type="ARBA" id="ARBA00022692"/>
    </source>
</evidence>
<dbReference type="PIRSF" id="PIRSF006060">
    <property type="entry name" value="AA_transporter"/>
    <property type="match status" value="1"/>
</dbReference>
<keyword evidence="11" id="KW-1185">Reference proteome</keyword>
<reference evidence="9 10" key="1">
    <citation type="submission" date="2018-06" db="EMBL/GenBank/DDBJ databases">
        <authorList>
            <consortium name="Pathogen Informatics"/>
            <person name="Doyle S."/>
        </authorList>
    </citation>
    <scope>NUCLEOTIDE SEQUENCE [LARGE SCALE GENOMIC DNA]</scope>
    <source>
        <strain evidence="9 10">NCTC10288</strain>
    </source>
</reference>
<feature type="transmembrane region" description="Helical" evidence="7">
    <location>
        <begin position="463"/>
        <end position="482"/>
    </location>
</feature>
<feature type="transmembrane region" description="Helical" evidence="7">
    <location>
        <begin position="39"/>
        <end position="59"/>
    </location>
</feature>
<dbReference type="Proteomes" id="UP000594905">
    <property type="component" value="Chromosome"/>
</dbReference>
<dbReference type="EMBL" id="CP065689">
    <property type="protein sequence ID" value="QPS59943.1"/>
    <property type="molecule type" value="Genomic_DNA"/>
</dbReference>
<sequence>MDTSMQSPALPTRNVQPGHRAPNESEGGLGAGRLGTTSLVFMIIAASAPLTVLAGGVPTNFGVSGLLGVPWGYLALGIILVFFAVGYGIMSSKIQNSGAFYAYVSEGLGNRQGIAAAILALVSYNMMQVGLYGIFGFSLANLINGWFGTTISWWVAALAGWLLVAAMGVGNVDFSAKVLGVLVALEFIVVAGVSLLSLGVAPEGITVETMRPSQFFTDGIGVLLAFGIAAFMGFESGAIYSEEARDPERTVPKATYVAVGTIALFYAFSAWAFAQGVGPSEIIDKAIELGPDLVFVWLGDYSPFAANVANLLVVTSLIAALVAFHNAAARYFFSLGRSRVLPKRFAASSTKGAPIAGSLTQTLLAVVVIAGFAVAGNGSEMGEQFPVLTLFTWLTNAAAFGLVFLLAVVSVSIMVWLNKQEKNYSLFTRVIAPLVSACGLVAVFVLVLMNFPLMIGDTGPDALVWVMPGIIIASGLVGLAWGEYLKHEQPHIYASLQDNLDRI</sequence>
<dbReference type="Gene3D" id="1.20.1740.10">
    <property type="entry name" value="Amino acid/polyamine transporter I"/>
    <property type="match status" value="1"/>
</dbReference>
<evidence type="ECO:0000256" key="7">
    <source>
        <dbReference type="SAM" id="Phobius"/>
    </source>
</evidence>
<dbReference type="PANTHER" id="PTHR42770:SF16">
    <property type="entry name" value="AMINO ACID PERMEASE"/>
    <property type="match status" value="1"/>
</dbReference>
<reference evidence="8 11" key="2">
    <citation type="submission" date="2020-12" db="EMBL/GenBank/DDBJ databases">
        <title>FDA dAtabase for Regulatory Grade micrObial Sequences (FDA-ARGOS): Supporting development and validation of Infectious Disease Dx tests.</title>
        <authorList>
            <person name="Sproer C."/>
            <person name="Gronow S."/>
            <person name="Severitt S."/>
            <person name="Schroder I."/>
            <person name="Tallon L."/>
            <person name="Sadzewicz L."/>
            <person name="Zhao X."/>
            <person name="Boylan J."/>
            <person name="Ott S."/>
            <person name="Bowen H."/>
            <person name="Vavikolanu K."/>
            <person name="Mehta A."/>
            <person name="Aluvathingal J."/>
            <person name="Nadendla S."/>
            <person name="Lowell S."/>
            <person name="Myers T."/>
            <person name="Yan Y."/>
            <person name="Sichtig H."/>
        </authorList>
    </citation>
    <scope>NUCLEOTIDE SEQUENCE [LARGE SCALE GENOMIC DNA]</scope>
    <source>
        <strain evidence="8 11">FDAARGOS_894</strain>
    </source>
</reference>
<dbReference type="InterPro" id="IPR050367">
    <property type="entry name" value="APC_superfamily"/>
</dbReference>
<keyword evidence="3 7" id="KW-0812">Transmembrane</keyword>
<gene>
    <name evidence="9" type="primary">hpaX</name>
    <name evidence="8" type="ORF">I6G51_01620</name>
    <name evidence="9" type="ORF">NCTC10288_00055</name>
</gene>
<feature type="transmembrane region" description="Helical" evidence="7">
    <location>
        <begin position="308"/>
        <end position="333"/>
    </location>
</feature>
<dbReference type="OrthoDB" id="137613at2"/>
<organism evidence="9 10">
    <name type="scientific">Corynebacterium minutissimum</name>
    <dbReference type="NCBI Taxonomy" id="38301"/>
    <lineage>
        <taxon>Bacteria</taxon>
        <taxon>Bacillati</taxon>
        <taxon>Actinomycetota</taxon>
        <taxon>Actinomycetes</taxon>
        <taxon>Mycobacteriales</taxon>
        <taxon>Corynebacteriaceae</taxon>
        <taxon>Corynebacterium</taxon>
    </lineage>
</organism>
<accession>A0A2X4R849</accession>
<comment type="subcellular location">
    <subcellularLocation>
        <location evidence="1">Cell membrane</location>
        <topology evidence="1">Multi-pass membrane protein</topology>
    </subcellularLocation>
</comment>
<dbReference type="GO" id="GO:0005886">
    <property type="term" value="C:plasma membrane"/>
    <property type="evidence" value="ECO:0007669"/>
    <property type="project" value="UniProtKB-SubCell"/>
</dbReference>
<feature type="transmembrane region" description="Helical" evidence="7">
    <location>
        <begin position="430"/>
        <end position="451"/>
    </location>
</feature>
<dbReference type="KEGG" id="cmin:NCTC10288_00055"/>
<feature type="transmembrane region" description="Helical" evidence="7">
    <location>
        <begin position="113"/>
        <end position="139"/>
    </location>
</feature>
<feature type="transmembrane region" description="Helical" evidence="7">
    <location>
        <begin position="179"/>
        <end position="201"/>
    </location>
</feature>
<evidence type="ECO:0000256" key="6">
    <source>
        <dbReference type="SAM" id="MobiDB-lite"/>
    </source>
</evidence>
<feature type="transmembrane region" description="Helical" evidence="7">
    <location>
        <begin position="71"/>
        <end position="92"/>
    </location>
</feature>
<dbReference type="PANTHER" id="PTHR42770">
    <property type="entry name" value="AMINO ACID TRANSPORTER-RELATED"/>
    <property type="match status" value="1"/>
</dbReference>
<evidence type="ECO:0000313" key="8">
    <source>
        <dbReference type="EMBL" id="QPS59943.1"/>
    </source>
</evidence>
<feature type="region of interest" description="Disordered" evidence="6">
    <location>
        <begin position="1"/>
        <end position="30"/>
    </location>
</feature>
<feature type="compositionally biased region" description="Polar residues" evidence="6">
    <location>
        <begin position="1"/>
        <end position="15"/>
    </location>
</feature>
<name>A0A2X4R849_9CORY</name>
<feature type="transmembrane region" description="Helical" evidence="7">
    <location>
        <begin position="151"/>
        <end position="172"/>
    </location>
</feature>
<evidence type="ECO:0000313" key="10">
    <source>
        <dbReference type="Proteomes" id="UP000249264"/>
    </source>
</evidence>
<evidence type="ECO:0000256" key="2">
    <source>
        <dbReference type="ARBA" id="ARBA00022475"/>
    </source>
</evidence>
<keyword evidence="5 7" id="KW-0472">Membrane</keyword>